<dbReference type="GO" id="GO:0005737">
    <property type="term" value="C:cytoplasm"/>
    <property type="evidence" value="ECO:0007669"/>
    <property type="project" value="TreeGrafter"/>
</dbReference>
<keyword evidence="2 7" id="KW-0223">Dioxygenase</keyword>
<dbReference type="PROSITE" id="PS51471">
    <property type="entry name" value="FE2OG_OXY"/>
    <property type="match status" value="1"/>
</dbReference>
<protein>
    <submittedName>
        <fullName evidence="7">Alpha-ketoglutarate-dependent dioxygenase AlkB-like protein</fullName>
    </submittedName>
</protein>
<feature type="binding site" evidence="5">
    <location>
        <position position="141"/>
    </location>
    <ligand>
        <name>Fe cation</name>
        <dbReference type="ChEBI" id="CHEBI:24875"/>
        <note>catalytic</note>
    </ligand>
</feature>
<dbReference type="AlphaFoldDB" id="A0A173LMZ4"/>
<dbReference type="RefSeq" id="WP_067476212.1">
    <property type="nucleotide sequence ID" value="NZ_CP015961.1"/>
</dbReference>
<dbReference type="Proteomes" id="UP000186104">
    <property type="component" value="Chromosome"/>
</dbReference>
<dbReference type="InterPro" id="IPR005123">
    <property type="entry name" value="Oxoglu/Fe-dep_dioxygenase_dom"/>
</dbReference>
<dbReference type="PANTHER" id="PTHR16557">
    <property type="entry name" value="ALKYLATED DNA REPAIR PROTEIN ALKB-RELATED"/>
    <property type="match status" value="1"/>
</dbReference>
<comment type="cofactor">
    <cofactor evidence="5">
        <name>Fe(2+)</name>
        <dbReference type="ChEBI" id="CHEBI:29033"/>
    </cofactor>
    <text evidence="5">Binds 1 Fe(2+) ion per subunit.</text>
</comment>
<evidence type="ECO:0000256" key="5">
    <source>
        <dbReference type="PIRSR" id="PIRSR604574-2"/>
    </source>
</evidence>
<feature type="binding site" evidence="5">
    <location>
        <position position="143"/>
    </location>
    <ligand>
        <name>Fe cation</name>
        <dbReference type="ChEBI" id="CHEBI:24875"/>
        <note>catalytic</note>
    </ligand>
</feature>
<dbReference type="InterPro" id="IPR027450">
    <property type="entry name" value="AlkB-like"/>
</dbReference>
<dbReference type="Gene3D" id="2.60.120.590">
    <property type="entry name" value="Alpha-ketoglutarate-dependent dioxygenase AlkB-like"/>
    <property type="match status" value="1"/>
</dbReference>
<keyword evidence="1 5" id="KW-0479">Metal-binding</keyword>
<dbReference type="GO" id="GO:0008198">
    <property type="term" value="F:ferrous iron binding"/>
    <property type="evidence" value="ECO:0007669"/>
    <property type="project" value="TreeGrafter"/>
</dbReference>
<dbReference type="PANTHER" id="PTHR16557:SF2">
    <property type="entry name" value="NUCLEIC ACID DIOXYGENASE ALKBH1"/>
    <property type="match status" value="1"/>
</dbReference>
<keyword evidence="8" id="KW-1185">Reference proteome</keyword>
<dbReference type="GO" id="GO:0035516">
    <property type="term" value="F:broad specificity oxidative DNA demethylase activity"/>
    <property type="evidence" value="ECO:0007669"/>
    <property type="project" value="TreeGrafter"/>
</dbReference>
<keyword evidence="4 5" id="KW-0408">Iron</keyword>
<proteinExistence type="predicted"/>
<accession>A0A173LMZ4</accession>
<organism evidence="7 8">
    <name type="scientific">Dietzia timorensis</name>
    <dbReference type="NCBI Taxonomy" id="499555"/>
    <lineage>
        <taxon>Bacteria</taxon>
        <taxon>Bacillati</taxon>
        <taxon>Actinomycetota</taxon>
        <taxon>Actinomycetes</taxon>
        <taxon>Mycobacteriales</taxon>
        <taxon>Dietziaceae</taxon>
        <taxon>Dietzia</taxon>
    </lineage>
</organism>
<evidence type="ECO:0000256" key="2">
    <source>
        <dbReference type="ARBA" id="ARBA00022964"/>
    </source>
</evidence>
<name>A0A173LMZ4_9ACTN</name>
<dbReference type="KEGG" id="dtm:BJL86_2243"/>
<dbReference type="InterPro" id="IPR037151">
    <property type="entry name" value="AlkB-like_sf"/>
</dbReference>
<evidence type="ECO:0000313" key="8">
    <source>
        <dbReference type="Proteomes" id="UP000186104"/>
    </source>
</evidence>
<dbReference type="SUPFAM" id="SSF51197">
    <property type="entry name" value="Clavaminate synthase-like"/>
    <property type="match status" value="1"/>
</dbReference>
<gene>
    <name evidence="7" type="ORF">BJL86_2243</name>
</gene>
<evidence type="ECO:0000259" key="6">
    <source>
        <dbReference type="PROSITE" id="PS51471"/>
    </source>
</evidence>
<dbReference type="InterPro" id="IPR004574">
    <property type="entry name" value="Alkb"/>
</dbReference>
<evidence type="ECO:0000256" key="3">
    <source>
        <dbReference type="ARBA" id="ARBA00023002"/>
    </source>
</evidence>
<evidence type="ECO:0000256" key="4">
    <source>
        <dbReference type="ARBA" id="ARBA00023004"/>
    </source>
</evidence>
<dbReference type="OrthoDB" id="9796932at2"/>
<evidence type="ECO:0000313" key="7">
    <source>
        <dbReference type="EMBL" id="ANI93008.1"/>
    </source>
</evidence>
<dbReference type="Pfam" id="PF13532">
    <property type="entry name" value="2OG-FeII_Oxy_2"/>
    <property type="match status" value="1"/>
</dbReference>
<feature type="binding site" evidence="5">
    <location>
        <position position="197"/>
    </location>
    <ligand>
        <name>Fe cation</name>
        <dbReference type="ChEBI" id="CHEBI:24875"/>
        <note>catalytic</note>
    </ligand>
</feature>
<reference evidence="7 8" key="1">
    <citation type="submission" date="2016-06" db="EMBL/GenBank/DDBJ databases">
        <title>Complete genome sequence of a saline-alkali tolerant type strain Dietzia timorensis ID05-A0528T.</title>
        <authorList>
            <person name="Wu X."/>
        </authorList>
    </citation>
    <scope>NUCLEOTIDE SEQUENCE [LARGE SCALE GENOMIC DNA]</scope>
    <source>
        <strain evidence="7 8">ID05-A0528</strain>
    </source>
</reference>
<dbReference type="EMBL" id="CP015961">
    <property type="protein sequence ID" value="ANI93008.1"/>
    <property type="molecule type" value="Genomic_DNA"/>
</dbReference>
<dbReference type="GO" id="GO:0035513">
    <property type="term" value="P:oxidative RNA demethylation"/>
    <property type="evidence" value="ECO:0007669"/>
    <property type="project" value="TreeGrafter"/>
</dbReference>
<keyword evidence="3" id="KW-0560">Oxidoreductase</keyword>
<feature type="domain" description="Fe2OG dioxygenase" evidence="6">
    <location>
        <begin position="123"/>
        <end position="226"/>
    </location>
</feature>
<dbReference type="STRING" id="499555.BJL86_2243"/>
<evidence type="ECO:0000256" key="1">
    <source>
        <dbReference type="ARBA" id="ARBA00022723"/>
    </source>
</evidence>
<sequence length="248" mass="26468">MSPTGTTGALFGPEALGRPRREVAPGAFWVPDWLTVPQQAWIVQAARSLGRGPVPYHSAKIGNGQMSVSTLSLGWHWYPYGYSRYAVDVNGCRVAAVPEWLVRLGHRAIEDVTGSRAEGDAHTIDAALLNFYDTSARMGMHIDGEESADAPIISLSIGDTCTFRFGNTETRTKPYTDVALASGDLFVFGGPSRRAYHGVPKIVPGTAPEGCGLASGRLNITLRITGMADDSFPIANSAPPNEYSKGTA</sequence>
<dbReference type="GO" id="GO:0035515">
    <property type="term" value="F:oxidative RNA demethylase activity"/>
    <property type="evidence" value="ECO:0007669"/>
    <property type="project" value="TreeGrafter"/>
</dbReference>